<protein>
    <submittedName>
        <fullName evidence="10">Alkaline phosphatase</fullName>
    </submittedName>
</protein>
<dbReference type="CDD" id="cd16012">
    <property type="entry name" value="ALP"/>
    <property type="match status" value="1"/>
</dbReference>
<dbReference type="AlphaFoldDB" id="A0AAW7ZHR4"/>
<keyword evidence="4" id="KW-0378">Hydrolase</keyword>
<dbReference type="SMART" id="SM00098">
    <property type="entry name" value="alkPPc"/>
    <property type="match status" value="1"/>
</dbReference>
<evidence type="ECO:0000256" key="9">
    <source>
        <dbReference type="RuleBase" id="RU003946"/>
    </source>
</evidence>
<evidence type="ECO:0000313" key="11">
    <source>
        <dbReference type="Proteomes" id="UP001172911"/>
    </source>
</evidence>
<organism evidence="10 11">
    <name type="scientific">Desulforamulus aquiferis</name>
    <dbReference type="NCBI Taxonomy" id="1397668"/>
    <lineage>
        <taxon>Bacteria</taxon>
        <taxon>Bacillati</taxon>
        <taxon>Bacillota</taxon>
        <taxon>Clostridia</taxon>
        <taxon>Eubacteriales</taxon>
        <taxon>Peptococcaceae</taxon>
        <taxon>Desulforamulus</taxon>
    </lineage>
</organism>
<evidence type="ECO:0000256" key="5">
    <source>
        <dbReference type="ARBA" id="ARBA00022833"/>
    </source>
</evidence>
<feature type="binding site" evidence="8">
    <location>
        <position position="333"/>
    </location>
    <ligand>
        <name>Zn(2+)</name>
        <dbReference type="ChEBI" id="CHEBI:29105"/>
        <label>2</label>
    </ligand>
</feature>
<feature type="binding site" evidence="8">
    <location>
        <position position="457"/>
    </location>
    <ligand>
        <name>Zn(2+)</name>
        <dbReference type="ChEBI" id="CHEBI:29105"/>
        <label>2</label>
    </ligand>
</feature>
<feature type="binding site" evidence="8">
    <location>
        <position position="55"/>
    </location>
    <ligand>
        <name>Zn(2+)</name>
        <dbReference type="ChEBI" id="CHEBI:29105"/>
        <label>2</label>
    </ligand>
</feature>
<feature type="binding site" evidence="8">
    <location>
        <position position="289"/>
    </location>
    <ligand>
        <name>Zn(2+)</name>
        <dbReference type="ChEBI" id="CHEBI:29105"/>
        <label>2</label>
    </ligand>
</feature>
<dbReference type="Pfam" id="PF00245">
    <property type="entry name" value="Alk_phosphatase"/>
    <property type="match status" value="1"/>
</dbReference>
<gene>
    <name evidence="10" type="ORF">P6N53_16280</name>
</gene>
<feature type="binding site" evidence="8">
    <location>
        <position position="293"/>
    </location>
    <ligand>
        <name>Zn(2+)</name>
        <dbReference type="ChEBI" id="CHEBI:29105"/>
        <label>2</label>
    </ligand>
</feature>
<feature type="binding site" evidence="8">
    <location>
        <position position="284"/>
    </location>
    <ligand>
        <name>Mg(2+)</name>
        <dbReference type="ChEBI" id="CHEBI:18420"/>
    </ligand>
</feature>
<dbReference type="InterPro" id="IPR018299">
    <property type="entry name" value="Alkaline_phosphatase_AS"/>
</dbReference>
<dbReference type="Gene3D" id="1.10.60.40">
    <property type="match status" value="1"/>
</dbReference>
<proteinExistence type="inferred from homology"/>
<feature type="active site" description="Phosphoserine intermediate" evidence="7">
    <location>
        <position position="106"/>
    </location>
</feature>
<comment type="caution">
    <text evidence="10">The sequence shown here is derived from an EMBL/GenBank/DDBJ whole genome shotgun (WGS) entry which is preliminary data.</text>
</comment>
<feature type="binding site" evidence="8">
    <location>
        <position position="160"/>
    </location>
    <ligand>
        <name>Mg(2+)</name>
        <dbReference type="ChEBI" id="CHEBI:18420"/>
    </ligand>
</feature>
<evidence type="ECO:0000256" key="7">
    <source>
        <dbReference type="PIRSR" id="PIRSR601952-1"/>
    </source>
</evidence>
<name>A0AAW7ZHR4_9FIRM</name>
<dbReference type="SUPFAM" id="SSF53649">
    <property type="entry name" value="Alkaline phosphatase-like"/>
    <property type="match status" value="1"/>
</dbReference>
<keyword evidence="3 8" id="KW-0479">Metal-binding</keyword>
<dbReference type="RefSeq" id="WP_304545027.1">
    <property type="nucleotide sequence ID" value="NZ_JARPTC010000024.1"/>
</dbReference>
<dbReference type="InterPro" id="IPR017850">
    <property type="entry name" value="Alkaline_phosphatase_core_sf"/>
</dbReference>
<reference evidence="10" key="1">
    <citation type="journal article" date="2023" name="J. Hazard. Mater.">
        <title>Anaerobic biodegradation of pyrene and benzo[a]pyrene by a new sulfate-reducing Desulforamulus aquiferis strain DSA.</title>
        <authorList>
            <person name="Zhang Z."/>
            <person name="Sun J."/>
            <person name="Gong X."/>
            <person name="Wang C."/>
            <person name="Wang H."/>
        </authorList>
    </citation>
    <scope>NUCLEOTIDE SEQUENCE</scope>
    <source>
        <strain evidence="10">DSA</strain>
    </source>
</reference>
<reference evidence="10" key="2">
    <citation type="submission" date="2023-03" db="EMBL/GenBank/DDBJ databases">
        <authorList>
            <person name="Zhang Z."/>
        </authorList>
    </citation>
    <scope>NUCLEOTIDE SEQUENCE</scope>
    <source>
        <strain evidence="10">DSA</strain>
    </source>
</reference>
<keyword evidence="11" id="KW-1185">Reference proteome</keyword>
<comment type="cofactor">
    <cofactor evidence="8">
        <name>Zn(2+)</name>
        <dbReference type="ChEBI" id="CHEBI:29105"/>
    </cofactor>
    <text evidence="8">Binds 2 Zn(2+) ions.</text>
</comment>
<evidence type="ECO:0000256" key="2">
    <source>
        <dbReference type="ARBA" id="ARBA00022553"/>
    </source>
</evidence>
<evidence type="ECO:0000256" key="6">
    <source>
        <dbReference type="ARBA" id="ARBA00022842"/>
    </source>
</evidence>
<evidence type="ECO:0000313" key="10">
    <source>
        <dbReference type="EMBL" id="MDO7788785.1"/>
    </source>
</evidence>
<comment type="cofactor">
    <cofactor evidence="8">
        <name>Mg(2+)</name>
        <dbReference type="ChEBI" id="CHEBI:18420"/>
    </cofactor>
    <text evidence="8">Binds 1 Mg(2+) ion.</text>
</comment>
<keyword evidence="6 8" id="KW-0460">Magnesium</keyword>
<dbReference type="GO" id="GO:0004035">
    <property type="term" value="F:alkaline phosphatase activity"/>
    <property type="evidence" value="ECO:0007669"/>
    <property type="project" value="TreeGrafter"/>
</dbReference>
<dbReference type="PRINTS" id="PR00113">
    <property type="entry name" value="ALKPHPHTASE"/>
</dbReference>
<dbReference type="Proteomes" id="UP001172911">
    <property type="component" value="Unassembled WGS sequence"/>
</dbReference>
<evidence type="ECO:0000256" key="4">
    <source>
        <dbReference type="ARBA" id="ARBA00022801"/>
    </source>
</evidence>
<dbReference type="InterPro" id="IPR001952">
    <property type="entry name" value="Alkaline_phosphatase"/>
</dbReference>
<feature type="binding site" evidence="8">
    <location>
        <position position="158"/>
    </location>
    <ligand>
        <name>Mg(2+)</name>
        <dbReference type="ChEBI" id="CHEBI:18420"/>
    </ligand>
</feature>
<evidence type="ECO:0000256" key="3">
    <source>
        <dbReference type="ARBA" id="ARBA00022723"/>
    </source>
</evidence>
<dbReference type="EMBL" id="JARPTC010000024">
    <property type="protein sequence ID" value="MDO7788785.1"/>
    <property type="molecule type" value="Genomic_DNA"/>
</dbReference>
<feature type="binding site" evidence="8">
    <location>
        <position position="332"/>
    </location>
    <ligand>
        <name>Zn(2+)</name>
        <dbReference type="ChEBI" id="CHEBI:29105"/>
        <label>2</label>
    </ligand>
</feature>
<keyword evidence="2" id="KW-0597">Phosphoprotein</keyword>
<dbReference type="PANTHER" id="PTHR11596">
    <property type="entry name" value="ALKALINE PHOSPHATASE"/>
    <property type="match status" value="1"/>
</dbReference>
<evidence type="ECO:0000256" key="1">
    <source>
        <dbReference type="ARBA" id="ARBA00005984"/>
    </source>
</evidence>
<comment type="similarity">
    <text evidence="1 9">Belongs to the alkaline phosphatase family.</text>
</comment>
<dbReference type="PANTHER" id="PTHR11596:SF5">
    <property type="entry name" value="ALKALINE PHOSPHATASE"/>
    <property type="match status" value="1"/>
</dbReference>
<evidence type="ECO:0000256" key="8">
    <source>
        <dbReference type="PIRSR" id="PIRSR601952-2"/>
    </source>
</evidence>
<feature type="binding site" evidence="8">
    <location>
        <position position="55"/>
    </location>
    <ligand>
        <name>Mg(2+)</name>
        <dbReference type="ChEBI" id="CHEBI:18420"/>
    </ligand>
</feature>
<accession>A0AAW7ZHR4</accession>
<keyword evidence="5 8" id="KW-0862">Zinc</keyword>
<dbReference type="Gene3D" id="3.40.720.10">
    <property type="entry name" value="Alkaline Phosphatase, subunit A"/>
    <property type="match status" value="1"/>
</dbReference>
<dbReference type="GO" id="GO:0046872">
    <property type="term" value="F:metal ion binding"/>
    <property type="evidence" value="ECO:0007669"/>
    <property type="project" value="UniProtKB-KW"/>
</dbReference>
<dbReference type="PROSITE" id="PS00123">
    <property type="entry name" value="ALKALINE_PHOSPHATASE"/>
    <property type="match status" value="1"/>
</dbReference>
<sequence length="502" mass="54560">MSMKARWTGILSLLVVVALLVTLVTSPATVGVANSSKGETYNGKAPKYVFLFIGDGMSYAQVSSAEMYLGNKSKPGQVVPQELNFSKFPIHGAATTYDSTSFIPDSASTATSLSTGNKTLSAVINMDITKTIKYSPITEDLKAAGYKVGIITSVPITHATPAAFYAKVPNRGLAYEIGQQLAASGFDFFGGGSFEQRYGPKGEDKDVLEFVKEAGYKVANTREEILALNNNSGKTVAINPVLDGAAMNYELDRNKQAGELSLADFVRKGIEVLDNPKGYFMMVESGKIDWANHANDAAASIHDTVAFADAIEEALKVYRQYPNDTLIIVTGDHECGGMSIGFAGTGYDTFFDKIEPVTMSYVEFEKVVNNYKNNTTRENAKLEDLMADIKKAYGISNFTDYEMSILRAALERTMIPTTEKKMTDQEMVLYGGYEPLTVTLSHIVNNRAGLNFSTYSHTGLPVPVYAIGTGANLFDGFYDNTDIYFKMAAITKLNQLKKAAGI</sequence>